<gene>
    <name evidence="2" type="ORF">PPRIM_AZ9-3.1.T0320209</name>
</gene>
<reference evidence="2" key="1">
    <citation type="submission" date="2021-01" db="EMBL/GenBank/DDBJ databases">
        <authorList>
            <consortium name="Genoscope - CEA"/>
            <person name="William W."/>
        </authorList>
    </citation>
    <scope>NUCLEOTIDE SEQUENCE</scope>
</reference>
<proteinExistence type="predicted"/>
<feature type="coiled-coil region" evidence="1">
    <location>
        <begin position="180"/>
        <end position="207"/>
    </location>
</feature>
<organism evidence="2 3">
    <name type="scientific">Paramecium primaurelia</name>
    <dbReference type="NCBI Taxonomy" id="5886"/>
    <lineage>
        <taxon>Eukaryota</taxon>
        <taxon>Sar</taxon>
        <taxon>Alveolata</taxon>
        <taxon>Ciliophora</taxon>
        <taxon>Intramacronucleata</taxon>
        <taxon>Oligohymenophorea</taxon>
        <taxon>Peniculida</taxon>
        <taxon>Parameciidae</taxon>
        <taxon>Paramecium</taxon>
    </lineage>
</organism>
<dbReference type="EMBL" id="CAJJDM010000031">
    <property type="protein sequence ID" value="CAD8061861.1"/>
    <property type="molecule type" value="Genomic_DNA"/>
</dbReference>
<dbReference type="Proteomes" id="UP000688137">
    <property type="component" value="Unassembled WGS sequence"/>
</dbReference>
<comment type="caution">
    <text evidence="2">The sequence shown here is derived from an EMBL/GenBank/DDBJ whole genome shotgun (WGS) entry which is preliminary data.</text>
</comment>
<evidence type="ECO:0000313" key="3">
    <source>
        <dbReference type="Proteomes" id="UP000688137"/>
    </source>
</evidence>
<keyword evidence="1" id="KW-0175">Coiled coil</keyword>
<name>A0A8S1L522_PARPR</name>
<dbReference type="AlphaFoldDB" id="A0A8S1L522"/>
<protein>
    <submittedName>
        <fullName evidence="2">Uncharacterized protein</fullName>
    </submittedName>
</protein>
<evidence type="ECO:0000256" key="1">
    <source>
        <dbReference type="SAM" id="Coils"/>
    </source>
</evidence>
<accession>A0A8S1L522</accession>
<keyword evidence="3" id="KW-1185">Reference proteome</keyword>
<dbReference type="OMA" id="ENIYIRN"/>
<sequence>MQQNKFQKINNNCSSIVDVHLISHYILDQILGSCHILLQDHFITYSIPNYTEFTTIVLLNNLIKHYIDIPLEMNTTQDEEPLPPQKDSYSGLIQIDPLKKDIEISCEKDITRSTKFLRQSSHRMKSNSVSIVVSMNRSTQKKQTSKKQSIEVVKLDEPNQQIDEKEQYYRYQHELKCKMLEQIAKNEKKLEEDRVRQKNQLEQMKKQQNHNNCGYDYDGSILPYNKPFMQVKLYHLQSKILKKKQDKKKMDNKNYIENIYIRNQTKIDNQYVGQLKFEDDIKQHQINKFESGLVRNMNGFSKIEKLDILKNDSSLRMTKKQYEETSEMIFTESFVNLHKQHTNIENQLPENKSQIISNIKVKVGSQRDGEIKYQQQNYQFLLTEPEEDREINLHSDIERRLNLKNKEQNQKQNTQQLVSFVNEQGKLPTLKKSQQNKLNEKIKRSHTQHC</sequence>
<evidence type="ECO:0000313" key="2">
    <source>
        <dbReference type="EMBL" id="CAD8061861.1"/>
    </source>
</evidence>